<feature type="compositionally biased region" description="Low complexity" evidence="1">
    <location>
        <begin position="10"/>
        <end position="30"/>
    </location>
</feature>
<sequence>MTVKYGGEIGIESSIGEGSTSSESESLSDGSHYEGALLVVRRLMNNYAEEEDKTQRENIFHSRCLILGNLCCMIIYGEVVSIVSTTLSVASKRLVKKLALPTIVHSRSYKLQWLSEKGELLVVRKAEVTFTLGTYKDKVVCDVVLMDAMHLLLEGP</sequence>
<keyword evidence="3" id="KW-1185">Reference proteome</keyword>
<dbReference type="EMBL" id="QJKJ01000238">
    <property type="protein sequence ID" value="RDY13648.1"/>
    <property type="molecule type" value="Genomic_DNA"/>
</dbReference>
<comment type="caution">
    <text evidence="2">The sequence shown here is derived from an EMBL/GenBank/DDBJ whole genome shotgun (WGS) entry which is preliminary data.</text>
</comment>
<dbReference type="AlphaFoldDB" id="A0A371IF54"/>
<protein>
    <submittedName>
        <fullName evidence="2">Uncharacterized protein</fullName>
    </submittedName>
</protein>
<dbReference type="PANTHER" id="PTHR35046">
    <property type="entry name" value="ZINC KNUCKLE (CCHC-TYPE) FAMILY PROTEIN"/>
    <property type="match status" value="1"/>
</dbReference>
<reference evidence="2" key="1">
    <citation type="submission" date="2018-05" db="EMBL/GenBank/DDBJ databases">
        <title>Draft genome of Mucuna pruriens seed.</title>
        <authorList>
            <person name="Nnadi N.E."/>
            <person name="Vos R."/>
            <person name="Hasami M.H."/>
            <person name="Devisetty U.K."/>
            <person name="Aguiy J.C."/>
        </authorList>
    </citation>
    <scope>NUCLEOTIDE SEQUENCE [LARGE SCALE GENOMIC DNA]</scope>
    <source>
        <strain evidence="2">JCA_2017</strain>
    </source>
</reference>
<accession>A0A371IF54</accession>
<feature type="region of interest" description="Disordered" evidence="1">
    <location>
        <begin position="1"/>
        <end position="30"/>
    </location>
</feature>
<organism evidence="2 3">
    <name type="scientific">Mucuna pruriens</name>
    <name type="common">Velvet bean</name>
    <name type="synonym">Dolichos pruriens</name>
    <dbReference type="NCBI Taxonomy" id="157652"/>
    <lineage>
        <taxon>Eukaryota</taxon>
        <taxon>Viridiplantae</taxon>
        <taxon>Streptophyta</taxon>
        <taxon>Embryophyta</taxon>
        <taxon>Tracheophyta</taxon>
        <taxon>Spermatophyta</taxon>
        <taxon>Magnoliopsida</taxon>
        <taxon>eudicotyledons</taxon>
        <taxon>Gunneridae</taxon>
        <taxon>Pentapetalae</taxon>
        <taxon>rosids</taxon>
        <taxon>fabids</taxon>
        <taxon>Fabales</taxon>
        <taxon>Fabaceae</taxon>
        <taxon>Papilionoideae</taxon>
        <taxon>50 kb inversion clade</taxon>
        <taxon>NPAAA clade</taxon>
        <taxon>indigoferoid/millettioid clade</taxon>
        <taxon>Phaseoleae</taxon>
        <taxon>Mucuna</taxon>
    </lineage>
</organism>
<evidence type="ECO:0000313" key="2">
    <source>
        <dbReference type="EMBL" id="RDY13648.1"/>
    </source>
</evidence>
<proteinExistence type="predicted"/>
<feature type="non-terminal residue" evidence="2">
    <location>
        <position position="1"/>
    </location>
</feature>
<gene>
    <name evidence="2" type="ORF">CR513_01408</name>
</gene>
<dbReference type="OrthoDB" id="1747743at2759"/>
<dbReference type="PANTHER" id="PTHR35046:SF9">
    <property type="entry name" value="RNA-DIRECTED DNA POLYMERASE"/>
    <property type="match status" value="1"/>
</dbReference>
<dbReference type="Proteomes" id="UP000257109">
    <property type="component" value="Unassembled WGS sequence"/>
</dbReference>
<evidence type="ECO:0000256" key="1">
    <source>
        <dbReference type="SAM" id="MobiDB-lite"/>
    </source>
</evidence>
<name>A0A371IF54_MUCPR</name>
<evidence type="ECO:0000313" key="3">
    <source>
        <dbReference type="Proteomes" id="UP000257109"/>
    </source>
</evidence>